<dbReference type="PATRIC" id="fig|1121326.3.peg.2613"/>
<dbReference type="OrthoDB" id="10017120at2"/>
<organism evidence="2 3">
    <name type="scientific">Clostridium magnum DSM 2767</name>
    <dbReference type="NCBI Taxonomy" id="1121326"/>
    <lineage>
        <taxon>Bacteria</taxon>
        <taxon>Bacillati</taxon>
        <taxon>Bacillota</taxon>
        <taxon>Clostridia</taxon>
        <taxon>Eubacteriales</taxon>
        <taxon>Clostridiaceae</taxon>
        <taxon>Clostridium</taxon>
    </lineage>
</organism>
<sequence length="619" mass="71478">MKHILFGINQNPNKAIENKILDKYVATNNENFTFDTEYYLEGIEKALGEKPYDVLILREDLEINKQVSFQFLDRITDKHPTLNIILIVNDEHQSDRYIIDIFKLGIYNILYKEDLTLPNIVNLIDNVRTKIDAKIYLELEDANESQQEVKEEESMLEIEDEQLLTIIGNLKGATEENISEIFDGISQQYNEKQMVFLVSLLTDDIRRLLTQSGNSNYTTFYNKLNNVVEKVAKAEVVNKNTAKKESFKEKVKVEKVYIEKEKIVEIEKKVVEKVFIEKEKEVKVYERPNDYKKKVGFVGFSGAGKTTLVSLAADMLSTSKLKTAVVDLTLTRDLYDIHIFNNLDEDEDDKKEKEGKNALLSLVGGSLRPYKINKYVDLYTASYESKVDYGNPIYYLQLLEQEYDVILIDMDYKTPREVYQIVNNAYVVHTLDIAKLKHNTNYEAELKDHINMKKIKFIINKVIPCGITPKMINHCLKTNTNLETSHRAPIIEDEVPMFTVPYSAEISKMAYEYTYSSKKLDTESFEAIKNIVQDIYPTNIKTEKEGLFGKIGKLFKKEKGKVIKPEELARELQSEVSKIESPTEEIAPKKEVSNKAESSQVIKTNEILEVDPDELIMEE</sequence>
<evidence type="ECO:0000256" key="1">
    <source>
        <dbReference type="SAM" id="MobiDB-lite"/>
    </source>
</evidence>
<dbReference type="Proteomes" id="UP000076603">
    <property type="component" value="Unassembled WGS sequence"/>
</dbReference>
<evidence type="ECO:0000313" key="2">
    <source>
        <dbReference type="EMBL" id="KZL92792.1"/>
    </source>
</evidence>
<dbReference type="InterPro" id="IPR027417">
    <property type="entry name" value="P-loop_NTPase"/>
</dbReference>
<keyword evidence="3" id="KW-1185">Reference proteome</keyword>
<dbReference type="STRING" id="1121326.CLMAG_26060"/>
<dbReference type="EMBL" id="LWAE01000002">
    <property type="protein sequence ID" value="KZL92792.1"/>
    <property type="molecule type" value="Genomic_DNA"/>
</dbReference>
<comment type="caution">
    <text evidence="2">The sequence shown here is derived from an EMBL/GenBank/DDBJ whole genome shotgun (WGS) entry which is preliminary data.</text>
</comment>
<name>A0A161YPS2_9CLOT</name>
<reference evidence="2 3" key="1">
    <citation type="submission" date="2016-04" db="EMBL/GenBank/DDBJ databases">
        <title>Genome sequence of Clostridium magnum DSM 2767.</title>
        <authorList>
            <person name="Poehlein A."/>
            <person name="Uhlig R."/>
            <person name="Fischer R."/>
            <person name="Bahl H."/>
            <person name="Daniel R."/>
        </authorList>
    </citation>
    <scope>NUCLEOTIDE SEQUENCE [LARGE SCALE GENOMIC DNA]</scope>
    <source>
        <strain evidence="2 3">DSM 2767</strain>
    </source>
</reference>
<protein>
    <submittedName>
        <fullName evidence="2">Uncharacterized protein</fullName>
    </submittedName>
</protein>
<feature type="region of interest" description="Disordered" evidence="1">
    <location>
        <begin position="575"/>
        <end position="598"/>
    </location>
</feature>
<dbReference type="Gene3D" id="3.40.50.300">
    <property type="entry name" value="P-loop containing nucleotide triphosphate hydrolases"/>
    <property type="match status" value="1"/>
</dbReference>
<gene>
    <name evidence="2" type="ORF">CLMAG_26060</name>
</gene>
<dbReference type="RefSeq" id="WP_066622521.1">
    <property type="nucleotide sequence ID" value="NZ_FQXL01000061.1"/>
</dbReference>
<dbReference type="AlphaFoldDB" id="A0A161YPS2"/>
<proteinExistence type="predicted"/>
<accession>A0A161YPS2</accession>
<dbReference type="SUPFAM" id="SSF52540">
    <property type="entry name" value="P-loop containing nucleoside triphosphate hydrolases"/>
    <property type="match status" value="1"/>
</dbReference>
<evidence type="ECO:0000313" key="3">
    <source>
        <dbReference type="Proteomes" id="UP000076603"/>
    </source>
</evidence>